<dbReference type="PROSITE" id="PS01348">
    <property type="entry name" value="MRAY_2"/>
    <property type="match status" value="1"/>
</dbReference>
<keyword evidence="6" id="KW-0479">Metal-binding</keyword>
<accession>A0A2M8KUY1</accession>
<dbReference type="GO" id="GO:0046872">
    <property type="term" value="F:metal ion binding"/>
    <property type="evidence" value="ECO:0007669"/>
    <property type="project" value="UniProtKB-KW"/>
</dbReference>
<feature type="transmembrane region" description="Helical" evidence="7">
    <location>
        <begin position="249"/>
        <end position="269"/>
    </location>
</feature>
<keyword evidence="5 7" id="KW-0472">Membrane</keyword>
<feature type="transmembrane region" description="Helical" evidence="7">
    <location>
        <begin position="224"/>
        <end position="242"/>
    </location>
</feature>
<evidence type="ECO:0000256" key="4">
    <source>
        <dbReference type="ARBA" id="ARBA00022989"/>
    </source>
</evidence>
<feature type="non-terminal residue" evidence="8">
    <location>
        <position position="297"/>
    </location>
</feature>
<feature type="transmembrane region" description="Helical" evidence="7">
    <location>
        <begin position="65"/>
        <end position="90"/>
    </location>
</feature>
<feature type="transmembrane region" description="Helical" evidence="7">
    <location>
        <begin position="275"/>
        <end position="295"/>
    </location>
</feature>
<evidence type="ECO:0008006" key="10">
    <source>
        <dbReference type="Google" id="ProtNLM"/>
    </source>
</evidence>
<comment type="cofactor">
    <cofactor evidence="6">
        <name>Mg(2+)</name>
        <dbReference type="ChEBI" id="CHEBI:18420"/>
    </cofactor>
</comment>
<keyword evidence="6" id="KW-0460">Magnesium</keyword>
<keyword evidence="4 7" id="KW-1133">Transmembrane helix</keyword>
<evidence type="ECO:0000313" key="8">
    <source>
        <dbReference type="EMBL" id="PJE63719.1"/>
    </source>
</evidence>
<feature type="transmembrane region" description="Helical" evidence="7">
    <location>
        <begin position="200"/>
        <end position="218"/>
    </location>
</feature>
<dbReference type="GO" id="GO:0005886">
    <property type="term" value="C:plasma membrane"/>
    <property type="evidence" value="ECO:0007669"/>
    <property type="project" value="TreeGrafter"/>
</dbReference>
<organism evidence="8 9">
    <name type="scientific">Candidatus Roizmanbacteria bacterium CG10_big_fil_rev_8_21_14_0_10_45_7</name>
    <dbReference type="NCBI Taxonomy" id="1974854"/>
    <lineage>
        <taxon>Bacteria</taxon>
        <taxon>Candidatus Roizmaniibacteriota</taxon>
    </lineage>
</organism>
<feature type="binding site" evidence="6">
    <location>
        <position position="253"/>
    </location>
    <ligand>
        <name>Mg(2+)</name>
        <dbReference type="ChEBI" id="CHEBI:18420"/>
    </ligand>
</feature>
<feature type="transmembrane region" description="Helical" evidence="7">
    <location>
        <begin position="166"/>
        <end position="188"/>
    </location>
</feature>
<gene>
    <name evidence="8" type="ORF">COU89_01830</name>
</gene>
<evidence type="ECO:0000256" key="6">
    <source>
        <dbReference type="PIRSR" id="PIRSR600715-1"/>
    </source>
</evidence>
<reference evidence="9" key="1">
    <citation type="submission" date="2017-09" db="EMBL/GenBank/DDBJ databases">
        <title>Depth-based differentiation of microbial function through sediment-hosted aquifers and enrichment of novel symbionts in the deep terrestrial subsurface.</title>
        <authorList>
            <person name="Probst A.J."/>
            <person name="Ladd B."/>
            <person name="Jarett J.K."/>
            <person name="Geller-Mcgrath D.E."/>
            <person name="Sieber C.M.K."/>
            <person name="Emerson J.B."/>
            <person name="Anantharaman K."/>
            <person name="Thomas B.C."/>
            <person name="Malmstrom R."/>
            <person name="Stieglmeier M."/>
            <person name="Klingl A."/>
            <person name="Woyke T."/>
            <person name="Ryan C.M."/>
            <person name="Banfield J.F."/>
        </authorList>
    </citation>
    <scope>NUCLEOTIDE SEQUENCE [LARGE SCALE GENOMIC DNA]</scope>
</reference>
<dbReference type="AlphaFoldDB" id="A0A2M8KUY1"/>
<feature type="binding site" evidence="6">
    <location>
        <position position="193"/>
    </location>
    <ligand>
        <name>Mg(2+)</name>
        <dbReference type="ChEBI" id="CHEBI:18420"/>
    </ligand>
</feature>
<evidence type="ECO:0000256" key="1">
    <source>
        <dbReference type="ARBA" id="ARBA00004141"/>
    </source>
</evidence>
<dbReference type="GO" id="GO:0016780">
    <property type="term" value="F:phosphotransferase activity, for other substituted phosphate groups"/>
    <property type="evidence" value="ECO:0007669"/>
    <property type="project" value="InterPro"/>
</dbReference>
<dbReference type="PANTHER" id="PTHR22926">
    <property type="entry name" value="PHOSPHO-N-ACETYLMURAMOYL-PENTAPEPTIDE-TRANSFERASE"/>
    <property type="match status" value="1"/>
</dbReference>
<dbReference type="InterPro" id="IPR018480">
    <property type="entry name" value="PNAcMuramoyl-5peptid_Trfase_CS"/>
</dbReference>
<feature type="transmembrane region" description="Helical" evidence="7">
    <location>
        <begin position="102"/>
        <end position="120"/>
    </location>
</feature>
<dbReference type="GO" id="GO:0071555">
    <property type="term" value="P:cell wall organization"/>
    <property type="evidence" value="ECO:0007669"/>
    <property type="project" value="TreeGrafter"/>
</dbReference>
<dbReference type="EMBL" id="PFEE01000039">
    <property type="protein sequence ID" value="PJE63719.1"/>
    <property type="molecule type" value="Genomic_DNA"/>
</dbReference>
<feature type="transmembrane region" description="Helical" evidence="7">
    <location>
        <begin position="6"/>
        <end position="28"/>
    </location>
</feature>
<protein>
    <recommendedName>
        <fullName evidence="10">Phospho-N-acetylmuramoyl-pentapeptide-transferase</fullName>
    </recommendedName>
</protein>
<evidence type="ECO:0000313" key="9">
    <source>
        <dbReference type="Proteomes" id="UP000231569"/>
    </source>
</evidence>
<dbReference type="Proteomes" id="UP000231569">
    <property type="component" value="Unassembled WGS sequence"/>
</dbReference>
<dbReference type="Pfam" id="PF00953">
    <property type="entry name" value="Glycos_transf_4"/>
    <property type="match status" value="1"/>
</dbReference>
<sequence>MTSLYLGILLFSFFVNSFLMIPYINFLYKLKFQRQQQHTKDPFGRLTSVFDFFHKKKAGVPVGGGFLVVCTTTILLILFLFLFYLFGVSISSVFTSAIKESVIVLFSLISFSLLGLYDDIKKTFGTKKQEFYGLRLRHKLIIQLLLAFIISVWIYVWLGIDFINIPFLGTLQLGLWYMPLALFTIVAFTNAFNITDGLDGLASGVLLVALFTLWMISYAILDTILSMFMAIWIGGLITFLYFNVYPARIFLGDTGALSFGAVFAVIGLLLGKPLLLPIIGFIFVIEAGSSLIQLLSK</sequence>
<evidence type="ECO:0000256" key="3">
    <source>
        <dbReference type="ARBA" id="ARBA00022692"/>
    </source>
</evidence>
<proteinExistence type="predicted"/>
<comment type="caution">
    <text evidence="8">The sequence shown here is derived from an EMBL/GenBank/DDBJ whole genome shotgun (WGS) entry which is preliminary data.</text>
</comment>
<comment type="subcellular location">
    <subcellularLocation>
        <location evidence="1">Membrane</location>
        <topology evidence="1">Multi-pass membrane protein</topology>
    </subcellularLocation>
</comment>
<dbReference type="PANTHER" id="PTHR22926:SF5">
    <property type="entry name" value="PHOSPHO-N-ACETYLMURAMOYL-PENTAPEPTIDE-TRANSFERASE HOMOLOG"/>
    <property type="match status" value="1"/>
</dbReference>
<name>A0A2M8KUY1_9BACT</name>
<evidence type="ECO:0000256" key="2">
    <source>
        <dbReference type="ARBA" id="ARBA00022679"/>
    </source>
</evidence>
<keyword evidence="3 7" id="KW-0812">Transmembrane</keyword>
<evidence type="ECO:0000256" key="5">
    <source>
        <dbReference type="ARBA" id="ARBA00023136"/>
    </source>
</evidence>
<dbReference type="InterPro" id="IPR000715">
    <property type="entry name" value="Glycosyl_transferase_4"/>
</dbReference>
<feature type="transmembrane region" description="Helical" evidence="7">
    <location>
        <begin position="140"/>
        <end position="160"/>
    </location>
</feature>
<keyword evidence="2" id="KW-0808">Transferase</keyword>
<dbReference type="GO" id="GO:0044038">
    <property type="term" value="P:cell wall macromolecule biosynthetic process"/>
    <property type="evidence" value="ECO:0007669"/>
    <property type="project" value="TreeGrafter"/>
</dbReference>
<evidence type="ECO:0000256" key="7">
    <source>
        <dbReference type="SAM" id="Phobius"/>
    </source>
</evidence>